<evidence type="ECO:0000256" key="7">
    <source>
        <dbReference type="ARBA" id="ARBA00022676"/>
    </source>
</evidence>
<evidence type="ECO:0000313" key="40">
    <source>
        <dbReference type="EMBL" id="KAJ3609663.1"/>
    </source>
</evidence>
<evidence type="ECO:0000256" key="20">
    <source>
        <dbReference type="ARBA" id="ARBA00040101"/>
    </source>
</evidence>
<feature type="binding site" evidence="38">
    <location>
        <position position="212"/>
    </location>
    <ligand>
        <name>substrate</name>
    </ligand>
</feature>
<dbReference type="GO" id="GO:0032580">
    <property type="term" value="C:Golgi cisterna membrane"/>
    <property type="evidence" value="ECO:0007669"/>
    <property type="project" value="UniProtKB-SubCell"/>
</dbReference>
<dbReference type="GO" id="GO:0047288">
    <property type="term" value="F:beta-D-galactosyl-(1-&gt;3)-N-acetyl-beta-D-galactosaminide alpha-2,3- sialyltransferase"/>
    <property type="evidence" value="ECO:0007669"/>
    <property type="project" value="UniProtKB-EC"/>
</dbReference>
<keyword evidence="6" id="KW-0964">Secreted</keyword>
<dbReference type="FunFam" id="3.90.1480.20:FF:000002">
    <property type="entry name" value="CMP-N-acetylneuraminate-beta-galactosamide- alpha-2,3-sialyltransferase 2"/>
    <property type="match status" value="1"/>
</dbReference>
<dbReference type="OrthoDB" id="10264956at2759"/>
<dbReference type="InterPro" id="IPR038578">
    <property type="entry name" value="GT29-like_sf"/>
</dbReference>
<evidence type="ECO:0000256" key="29">
    <source>
        <dbReference type="ARBA" id="ARBA00043773"/>
    </source>
</evidence>
<evidence type="ECO:0000256" key="2">
    <source>
        <dbReference type="ARBA" id="ARBA00004613"/>
    </source>
</evidence>
<keyword evidence="9" id="KW-0812">Transmembrane</keyword>
<evidence type="ECO:0000256" key="24">
    <source>
        <dbReference type="ARBA" id="ARBA00042448"/>
    </source>
</evidence>
<comment type="catalytic activity">
    <reaction evidence="17">
        <text>a beta-D-galactosyl-(1-&gt;3)-N-acetyl-alpha-D-galactosaminyl derivative + CMP-N-acetyl-beta-neuraminate = an N-acetyl-alpha-neuraminyl-(2-&gt;3)-beta-D-galactosyl-(1-&gt;3)-N-acetyl-alpha-D-galactosaminyl derivative + CMP + H(+)</text>
        <dbReference type="Rhea" id="RHEA:21616"/>
        <dbReference type="ChEBI" id="CHEBI:15378"/>
        <dbReference type="ChEBI" id="CHEBI:57812"/>
        <dbReference type="ChEBI" id="CHEBI:60377"/>
        <dbReference type="ChEBI" id="CHEBI:133470"/>
        <dbReference type="ChEBI" id="CHEBI:139596"/>
        <dbReference type="EC" id="2.4.3.4"/>
    </reaction>
    <physiologicalReaction direction="left-to-right" evidence="17">
        <dbReference type="Rhea" id="RHEA:21617"/>
    </physiologicalReaction>
</comment>
<evidence type="ECO:0000256" key="35">
    <source>
        <dbReference type="ARBA" id="ARBA00081228"/>
    </source>
</evidence>
<evidence type="ECO:0000256" key="33">
    <source>
        <dbReference type="ARBA" id="ARBA00062545"/>
    </source>
</evidence>
<evidence type="ECO:0000256" key="6">
    <source>
        <dbReference type="ARBA" id="ARBA00022525"/>
    </source>
</evidence>
<evidence type="ECO:0000256" key="17">
    <source>
        <dbReference type="ARBA" id="ARBA00036292"/>
    </source>
</evidence>
<evidence type="ECO:0000256" key="12">
    <source>
        <dbReference type="ARBA" id="ARBA00023034"/>
    </source>
</evidence>
<evidence type="ECO:0000256" key="26">
    <source>
        <dbReference type="ARBA" id="ARBA00042990"/>
    </source>
</evidence>
<dbReference type="Gene3D" id="3.90.1480.20">
    <property type="entry name" value="Glycosyl transferase family 29"/>
    <property type="match status" value="1"/>
</dbReference>
<name>A0A9Q0EQA1_9TELE</name>
<evidence type="ECO:0000256" key="5">
    <source>
        <dbReference type="ARBA" id="ARBA00006003"/>
    </source>
</evidence>
<sequence>MAMLRRIRHIRVLTIALCVITFTTLLFSCPLPDPQRFFRHAARLLDGSLPPDLCSCPGHCVAELQDDPWFSERFNQSFYPLMTKDNNALSGETYNWWQGLQSANDPADFSQVMEEIFRLFPGESLYLDGGADRCRSCAVVGNSGNLKGSYYGRIIDSNNLVIRMNKAPTRGFETDVGARTTHHLLYPESAVNLDNDTSLVLIPFKTLDLNTYTPVMSRMKANRKKVQIYSPAFMKYTYDNWLDRRGRYPSTGFLGLMFALHICDEVSVFGYGADEHGNWHHYWENNRGGGAFRKTGVHGGDYEYNTTVHLAASNKIRMFFGR</sequence>
<comment type="subcellular location">
    <subcellularLocation>
        <location evidence="1">Golgi apparatus</location>
        <location evidence="1">Golgi stack membrane</location>
        <topology evidence="1">Single-pass type II membrane protein</topology>
    </subcellularLocation>
    <subcellularLocation>
        <location evidence="2">Secreted</location>
    </subcellularLocation>
</comment>
<evidence type="ECO:0000256" key="32">
    <source>
        <dbReference type="ARBA" id="ARBA00052027"/>
    </source>
</evidence>
<evidence type="ECO:0000256" key="1">
    <source>
        <dbReference type="ARBA" id="ARBA00004447"/>
    </source>
</evidence>
<proteinExistence type="inferred from homology"/>
<keyword evidence="11" id="KW-1133">Transmembrane helix</keyword>
<evidence type="ECO:0000256" key="18">
    <source>
        <dbReference type="ARBA" id="ARBA00039106"/>
    </source>
</evidence>
<dbReference type="AlphaFoldDB" id="A0A9Q0EQA1"/>
<dbReference type="Pfam" id="PF00777">
    <property type="entry name" value="Glyco_transf_29"/>
    <property type="match status" value="1"/>
</dbReference>
<comment type="catalytic activity">
    <reaction evidence="28">
        <text>a ganglioside GA1 (d18:1(4E)) + CMP-N-acetyl-beta-neuraminate = a ganglioside GM1b (d18:1(4E)) + CMP + H(+)</text>
        <dbReference type="Rhea" id="RHEA:47560"/>
        <dbReference type="ChEBI" id="CHEBI:15378"/>
        <dbReference type="ChEBI" id="CHEBI:27938"/>
        <dbReference type="ChEBI" id="CHEBI:57812"/>
        <dbReference type="ChEBI" id="CHEBI:60377"/>
        <dbReference type="ChEBI" id="CHEBI:78568"/>
    </reaction>
    <physiologicalReaction direction="left-to-right" evidence="28">
        <dbReference type="Rhea" id="RHEA:47561"/>
    </physiologicalReaction>
</comment>
<evidence type="ECO:0000256" key="27">
    <source>
        <dbReference type="ARBA" id="ARBA00042991"/>
    </source>
</evidence>
<feature type="binding site" evidence="38">
    <location>
        <position position="142"/>
    </location>
    <ligand>
        <name>substrate</name>
    </ligand>
</feature>
<evidence type="ECO:0000256" key="8">
    <source>
        <dbReference type="ARBA" id="ARBA00022679"/>
    </source>
</evidence>
<feature type="binding site" evidence="38">
    <location>
        <position position="101"/>
    </location>
    <ligand>
        <name>substrate</name>
    </ligand>
</feature>
<keyword evidence="15" id="KW-1015">Disulfide bond</keyword>
<evidence type="ECO:0000256" key="38">
    <source>
        <dbReference type="PIRSR" id="PIRSR005557-1"/>
    </source>
</evidence>
<feature type="binding site" evidence="38">
    <location>
        <position position="272"/>
    </location>
    <ligand>
        <name>substrate</name>
    </ligand>
</feature>
<gene>
    <name evidence="40" type="ORF">NHX12_024179</name>
</gene>
<evidence type="ECO:0000256" key="4">
    <source>
        <dbReference type="ARBA" id="ARBA00004934"/>
    </source>
</evidence>
<accession>A0A9Q0EQA1</accession>
<keyword evidence="12" id="KW-0333">Golgi apparatus</keyword>
<organism evidence="40 41">
    <name type="scientific">Muraenolepis orangiensis</name>
    <name type="common">Patagonian moray cod</name>
    <dbReference type="NCBI Taxonomy" id="630683"/>
    <lineage>
        <taxon>Eukaryota</taxon>
        <taxon>Metazoa</taxon>
        <taxon>Chordata</taxon>
        <taxon>Craniata</taxon>
        <taxon>Vertebrata</taxon>
        <taxon>Euteleostomi</taxon>
        <taxon>Actinopterygii</taxon>
        <taxon>Neopterygii</taxon>
        <taxon>Teleostei</taxon>
        <taxon>Neoteleostei</taxon>
        <taxon>Acanthomorphata</taxon>
        <taxon>Zeiogadaria</taxon>
        <taxon>Gadariae</taxon>
        <taxon>Gadiformes</taxon>
        <taxon>Muraenolepidoidei</taxon>
        <taxon>Muraenolepididae</taxon>
        <taxon>Muraenolepis</taxon>
    </lineage>
</organism>
<keyword evidence="13" id="KW-0443">Lipid metabolism</keyword>
<comment type="catalytic activity">
    <reaction evidence="30">
        <text>a ganglioside GA1 + CMP-N-acetyl-beta-neuraminate = a ganglioside GM1b + CMP + H(+)</text>
        <dbReference type="Rhea" id="RHEA:48244"/>
        <dbReference type="ChEBI" id="CHEBI:15378"/>
        <dbReference type="ChEBI" id="CHEBI:57812"/>
        <dbReference type="ChEBI" id="CHEBI:60377"/>
        <dbReference type="ChEBI" id="CHEBI:88069"/>
        <dbReference type="ChEBI" id="CHEBI:90151"/>
    </reaction>
    <physiologicalReaction direction="left-to-right" evidence="30">
        <dbReference type="Rhea" id="RHEA:48245"/>
    </physiologicalReaction>
</comment>
<keyword evidence="10" id="KW-0735">Signal-anchor</keyword>
<evidence type="ECO:0000256" key="10">
    <source>
        <dbReference type="ARBA" id="ARBA00022968"/>
    </source>
</evidence>
<evidence type="ECO:0000256" key="3">
    <source>
        <dbReference type="ARBA" id="ARBA00004922"/>
    </source>
</evidence>
<keyword evidence="16" id="KW-0325">Glycoprotein</keyword>
<protein>
    <recommendedName>
        <fullName evidence="20">CMP-N-acetylneuraminate-beta-galactosamide-alpha-2,3-sialyltransferase 1</fullName>
        <ecNumber evidence="18">2.4.3.2</ecNumber>
        <ecNumber evidence="19">2.4.3.4</ecNumber>
    </recommendedName>
    <alternativeName>
        <fullName evidence="34">CMP-N-acetylneuraminate-beta-galactosamide-alpha-2,3-sialyltransferase 2</fullName>
    </alternativeName>
    <alternativeName>
        <fullName evidence="27">Gal-NAc6S</fullName>
    </alternativeName>
    <alternativeName>
        <fullName evidence="24">Gal-beta-1,3-GalNAc-alpha-2,3-sialyltransferase</fullName>
    </alternativeName>
    <alternativeName>
        <fullName evidence="26">Monosialoganglioside sialyltransferase</fullName>
    </alternativeName>
    <alternativeName>
        <fullName evidence="22">ST3Gal I</fullName>
    </alternativeName>
    <alternativeName>
        <fullName evidence="35">ST3Gal II</fullName>
    </alternativeName>
    <alternativeName>
        <fullName evidence="23">ST3GalA.1</fullName>
    </alternativeName>
    <alternativeName>
        <fullName evidence="36">ST3GalA.2</fullName>
    </alternativeName>
    <alternativeName>
        <fullName evidence="21">ST3O</fullName>
    </alternativeName>
    <alternativeName>
        <fullName evidence="25">Sialyltransferase 4A</fullName>
    </alternativeName>
    <alternativeName>
        <fullName evidence="37">Sialyltransferase 4B</fullName>
    </alternativeName>
</protein>
<evidence type="ECO:0000256" key="34">
    <source>
        <dbReference type="ARBA" id="ARBA00072809"/>
    </source>
</evidence>
<keyword evidence="41" id="KW-1185">Reference proteome</keyword>
<evidence type="ECO:0000256" key="21">
    <source>
        <dbReference type="ARBA" id="ARBA00041507"/>
    </source>
</evidence>
<dbReference type="InterPro" id="IPR051757">
    <property type="entry name" value="Beta-gal_alpha2-3_sialyltrans"/>
</dbReference>
<keyword evidence="8" id="KW-0808">Transferase</keyword>
<dbReference type="GO" id="GO:0006629">
    <property type="term" value="P:lipid metabolic process"/>
    <property type="evidence" value="ECO:0007669"/>
    <property type="project" value="UniProtKB-KW"/>
</dbReference>
<dbReference type="EMBL" id="JANIIK010000039">
    <property type="protein sequence ID" value="KAJ3609663.1"/>
    <property type="molecule type" value="Genomic_DNA"/>
</dbReference>
<dbReference type="InterPro" id="IPR001675">
    <property type="entry name" value="Glyco_trans_29"/>
</dbReference>
<evidence type="ECO:0000256" key="19">
    <source>
        <dbReference type="ARBA" id="ARBA00039107"/>
    </source>
</evidence>
<comment type="catalytic activity">
    <reaction evidence="32">
        <text>a globoside GalGb4Cer + CMP-N-acetyl-beta-neuraminate = a globoside MSGG + CMP + H(+)</text>
        <dbReference type="Rhea" id="RHEA:65372"/>
        <dbReference type="ChEBI" id="CHEBI:15378"/>
        <dbReference type="ChEBI" id="CHEBI:57812"/>
        <dbReference type="ChEBI" id="CHEBI:60377"/>
        <dbReference type="ChEBI" id="CHEBI:140623"/>
        <dbReference type="ChEBI" id="CHEBI:140691"/>
    </reaction>
    <physiologicalReaction direction="left-to-right" evidence="32">
        <dbReference type="Rhea" id="RHEA:65373"/>
    </physiologicalReaction>
</comment>
<evidence type="ECO:0000256" key="16">
    <source>
        <dbReference type="ARBA" id="ARBA00023180"/>
    </source>
</evidence>
<dbReference type="PIRSF" id="PIRSF005557">
    <property type="entry name" value="Sialyl_trans"/>
    <property type="match status" value="1"/>
</dbReference>
<evidence type="ECO:0000256" key="14">
    <source>
        <dbReference type="ARBA" id="ARBA00023136"/>
    </source>
</evidence>
<reference evidence="40" key="1">
    <citation type="submission" date="2022-07" db="EMBL/GenBank/DDBJ databases">
        <title>Chromosome-level genome of Muraenolepis orangiensis.</title>
        <authorList>
            <person name="Kim J."/>
        </authorList>
    </citation>
    <scope>NUCLEOTIDE SEQUENCE</scope>
    <source>
        <strain evidence="40">KU_S4_2022</strain>
        <tissue evidence="40">Muscle</tissue>
    </source>
</reference>
<comment type="catalytic activity">
    <reaction evidence="31">
        <text>ganglioside GM1 (d18:1(4E)/18:0) + CMP-N-acetyl-beta-neuraminate = ganglioside GD1a (18:1(4E)/18:0) + CMP + H(+)</text>
        <dbReference type="Rhea" id="RHEA:48248"/>
        <dbReference type="ChEBI" id="CHEBI:15378"/>
        <dbReference type="ChEBI" id="CHEBI:57812"/>
        <dbReference type="ChEBI" id="CHEBI:60377"/>
        <dbReference type="ChEBI" id="CHEBI:73110"/>
        <dbReference type="ChEBI" id="CHEBI:90153"/>
    </reaction>
    <physiologicalReaction direction="left-to-right" evidence="31">
        <dbReference type="Rhea" id="RHEA:48249"/>
    </physiologicalReaction>
</comment>
<dbReference type="PANTHER" id="PTHR46032">
    <property type="entry name" value="ALPHA-2,3-SIALYLTRANSFERASE ST3GAL I ISOFORM X1"/>
    <property type="match status" value="1"/>
</dbReference>
<comment type="pathway">
    <text evidence="4">Glycolipid biosynthesis.</text>
</comment>
<comment type="subunit">
    <text evidence="33">Homodimer; disulfide-linked. Homodimer formation occurs in the endoplasmic reticulum.</text>
</comment>
<feature type="binding site" evidence="38">
    <location>
        <position position="281"/>
    </location>
    <ligand>
        <name>substrate</name>
    </ligand>
</feature>
<keyword evidence="14" id="KW-0472">Membrane</keyword>
<dbReference type="GO" id="GO:0003836">
    <property type="term" value="F:beta-galactoside (CMP) alpha-2,3-sialyltransferase activity"/>
    <property type="evidence" value="ECO:0007669"/>
    <property type="project" value="UniProtKB-EC"/>
</dbReference>
<dbReference type="InterPro" id="IPR012163">
    <property type="entry name" value="Sialyl_trans"/>
</dbReference>
<feature type="binding site" evidence="38">
    <location>
        <position position="248"/>
    </location>
    <ligand>
        <name>substrate</name>
    </ligand>
</feature>
<dbReference type="GO" id="GO:0097503">
    <property type="term" value="P:sialylation"/>
    <property type="evidence" value="ECO:0007669"/>
    <property type="project" value="TreeGrafter"/>
</dbReference>
<evidence type="ECO:0000256" key="23">
    <source>
        <dbReference type="ARBA" id="ARBA00042022"/>
    </source>
</evidence>
<dbReference type="GO" id="GO:0005576">
    <property type="term" value="C:extracellular region"/>
    <property type="evidence" value="ECO:0007669"/>
    <property type="project" value="UniProtKB-SubCell"/>
</dbReference>
<dbReference type="EC" id="2.4.3.2" evidence="18"/>
<evidence type="ECO:0000256" key="37">
    <source>
        <dbReference type="ARBA" id="ARBA00082805"/>
    </source>
</evidence>
<feature type="binding site" evidence="38">
    <location>
        <position position="165"/>
    </location>
    <ligand>
        <name>substrate</name>
    </ligand>
</feature>
<evidence type="ECO:0000313" key="41">
    <source>
        <dbReference type="Proteomes" id="UP001148018"/>
    </source>
</evidence>
<dbReference type="CDD" id="cd23966">
    <property type="entry name" value="GT29_ST3GAL1_2"/>
    <property type="match status" value="1"/>
</dbReference>
<feature type="disulfide bond" evidence="39">
    <location>
        <begin position="137"/>
        <end position="263"/>
    </location>
</feature>
<evidence type="ECO:0000256" key="15">
    <source>
        <dbReference type="ARBA" id="ARBA00023157"/>
    </source>
</evidence>
<comment type="catalytic activity">
    <reaction evidence="29">
        <text>a ganglioside GM1 (d18:1(4E)) + CMP-N-acetyl-beta-neuraminate = a ganglioside GD1a (d18:1(4E)) + CMP + H(+)</text>
        <dbReference type="Rhea" id="RHEA:18021"/>
        <dbReference type="ChEBI" id="CHEBI:15378"/>
        <dbReference type="ChEBI" id="CHEBI:57812"/>
        <dbReference type="ChEBI" id="CHEBI:60377"/>
        <dbReference type="ChEBI" id="CHEBI:77709"/>
        <dbReference type="ChEBI" id="CHEBI:78445"/>
        <dbReference type="EC" id="2.4.3.2"/>
    </reaction>
    <physiologicalReaction direction="left-to-right" evidence="29">
        <dbReference type="Rhea" id="RHEA:18022"/>
    </physiologicalReaction>
</comment>
<dbReference type="PROSITE" id="PS51257">
    <property type="entry name" value="PROKAR_LIPOPROTEIN"/>
    <property type="match status" value="1"/>
</dbReference>
<evidence type="ECO:0000256" key="13">
    <source>
        <dbReference type="ARBA" id="ARBA00023098"/>
    </source>
</evidence>
<evidence type="ECO:0000256" key="36">
    <source>
        <dbReference type="ARBA" id="ARBA00081332"/>
    </source>
</evidence>
<dbReference type="Proteomes" id="UP001148018">
    <property type="component" value="Unassembled WGS sequence"/>
</dbReference>
<comment type="caution">
    <text evidence="40">The sequence shown here is derived from an EMBL/GenBank/DDBJ whole genome shotgun (WGS) entry which is preliminary data.</text>
</comment>
<keyword evidence="7" id="KW-0328">Glycosyltransferase</keyword>
<dbReference type="EC" id="2.4.3.4" evidence="19"/>
<comment type="pathway">
    <text evidence="3">Protein modification; protein glycosylation.</text>
</comment>
<evidence type="ECO:0000256" key="28">
    <source>
        <dbReference type="ARBA" id="ARBA00043673"/>
    </source>
</evidence>
<evidence type="ECO:0000256" key="25">
    <source>
        <dbReference type="ARBA" id="ARBA00042682"/>
    </source>
</evidence>
<feature type="binding site" evidence="38">
    <location>
        <position position="298"/>
    </location>
    <ligand>
        <name>substrate</name>
    </ligand>
</feature>
<evidence type="ECO:0000256" key="39">
    <source>
        <dbReference type="PIRSR" id="PIRSR005557-2"/>
    </source>
</evidence>
<evidence type="ECO:0000256" key="22">
    <source>
        <dbReference type="ARBA" id="ARBA00041997"/>
    </source>
</evidence>
<evidence type="ECO:0000256" key="9">
    <source>
        <dbReference type="ARBA" id="ARBA00022692"/>
    </source>
</evidence>
<evidence type="ECO:0000256" key="11">
    <source>
        <dbReference type="ARBA" id="ARBA00022989"/>
    </source>
</evidence>
<dbReference type="PANTHER" id="PTHR46032:SF6">
    <property type="entry name" value="CMP-N-ACETYLNEURAMINATE-BETA-GALACTOSAMIDE-ALPHA-2,3-SIALYLTRANSFERASE 1"/>
    <property type="match status" value="1"/>
</dbReference>
<evidence type="ECO:0000256" key="30">
    <source>
        <dbReference type="ARBA" id="ARBA00043816"/>
    </source>
</evidence>
<comment type="similarity">
    <text evidence="5">Belongs to the glycosyltransferase 29 family.</text>
</comment>
<evidence type="ECO:0000256" key="31">
    <source>
        <dbReference type="ARBA" id="ARBA00047509"/>
    </source>
</evidence>
<feature type="binding site" evidence="38">
    <location>
        <position position="252"/>
    </location>
    <ligand>
        <name>substrate</name>
    </ligand>
</feature>